<keyword evidence="3" id="KW-1185">Reference proteome</keyword>
<sequence length="146" mass="16903">MHGIVLSCMRSNLKKVNLPNILWGEAFAFEVEILNIRPSNALKGRHVLDDSRNDQISRNYNKLENPGKPYIFVGYGKNSLSYRVLDLKTGITKKLRTVEFAEDWTVEYSYVKQLVLNRYKRGNYKVPSQILYKVMIIVTSDIVVMT</sequence>
<dbReference type="AlphaFoldDB" id="A0A2P4X0W7"/>
<name>A0A2P4X0W7_9STRA</name>
<accession>A0A2P4X0W7</accession>
<evidence type="ECO:0000259" key="1">
    <source>
        <dbReference type="Pfam" id="PF25597"/>
    </source>
</evidence>
<reference evidence="2 3" key="1">
    <citation type="journal article" date="2017" name="Genome Biol. Evol.">
        <title>Phytophthora megakarya and P. palmivora, closely related causal agents of cacao black pod rot, underwent increases in genome sizes and gene numbers by different mechanisms.</title>
        <authorList>
            <person name="Ali S.S."/>
            <person name="Shao J."/>
            <person name="Lary D.J."/>
            <person name="Kronmiller B."/>
            <person name="Shen D."/>
            <person name="Strem M.D."/>
            <person name="Amoako-Attah I."/>
            <person name="Akrofi A.Y."/>
            <person name="Begoude B.A."/>
            <person name="Ten Hoopen G.M."/>
            <person name="Coulibaly K."/>
            <person name="Kebe B.I."/>
            <person name="Melnick R.L."/>
            <person name="Guiltinan M.J."/>
            <person name="Tyler B.M."/>
            <person name="Meinhardt L.W."/>
            <person name="Bailey B.A."/>
        </authorList>
    </citation>
    <scope>NUCLEOTIDE SEQUENCE [LARGE SCALE GENOMIC DNA]</scope>
    <source>
        <strain evidence="3">sbr112.9</strain>
    </source>
</reference>
<dbReference type="OrthoDB" id="120564at2759"/>
<protein>
    <submittedName>
        <fullName evidence="2">Polyprotein</fullName>
    </submittedName>
</protein>
<evidence type="ECO:0000313" key="3">
    <source>
        <dbReference type="Proteomes" id="UP000237271"/>
    </source>
</evidence>
<proteinExistence type="predicted"/>
<dbReference type="InterPro" id="IPR057670">
    <property type="entry name" value="SH3_retrovirus"/>
</dbReference>
<comment type="caution">
    <text evidence="2">The sequence shown here is derived from an EMBL/GenBank/DDBJ whole genome shotgun (WGS) entry which is preliminary data.</text>
</comment>
<evidence type="ECO:0000313" key="2">
    <source>
        <dbReference type="EMBL" id="POM59192.1"/>
    </source>
</evidence>
<dbReference type="Pfam" id="PF25597">
    <property type="entry name" value="SH3_retrovirus"/>
    <property type="match status" value="1"/>
</dbReference>
<dbReference type="Proteomes" id="UP000237271">
    <property type="component" value="Unassembled WGS sequence"/>
</dbReference>
<feature type="domain" description="Retroviral polymerase SH3-like" evidence="1">
    <location>
        <begin position="59"/>
        <end position="103"/>
    </location>
</feature>
<organism evidence="2 3">
    <name type="scientific">Phytophthora palmivora</name>
    <dbReference type="NCBI Taxonomy" id="4796"/>
    <lineage>
        <taxon>Eukaryota</taxon>
        <taxon>Sar</taxon>
        <taxon>Stramenopiles</taxon>
        <taxon>Oomycota</taxon>
        <taxon>Peronosporomycetes</taxon>
        <taxon>Peronosporales</taxon>
        <taxon>Peronosporaceae</taxon>
        <taxon>Phytophthora</taxon>
    </lineage>
</organism>
<gene>
    <name evidence="2" type="ORF">PHPALM_32114</name>
</gene>
<dbReference type="EMBL" id="NCKW01017298">
    <property type="protein sequence ID" value="POM59192.1"/>
    <property type="molecule type" value="Genomic_DNA"/>
</dbReference>